<dbReference type="InterPro" id="IPR029058">
    <property type="entry name" value="AB_hydrolase_fold"/>
</dbReference>
<evidence type="ECO:0000313" key="4">
    <source>
        <dbReference type="Proteomes" id="UP001165542"/>
    </source>
</evidence>
<dbReference type="RefSeq" id="WP_259036638.1">
    <property type="nucleotide sequence ID" value="NZ_JAJISC010000005.1"/>
</dbReference>
<comment type="caution">
    <text evidence="3">The sequence shown here is derived from an EMBL/GenBank/DDBJ whole genome shotgun (WGS) entry which is preliminary data.</text>
</comment>
<dbReference type="InterPro" id="IPR050300">
    <property type="entry name" value="GDXG_lipolytic_enzyme"/>
</dbReference>
<dbReference type="InterPro" id="IPR013094">
    <property type="entry name" value="AB_hydrolase_3"/>
</dbReference>
<dbReference type="GO" id="GO:0016787">
    <property type="term" value="F:hydrolase activity"/>
    <property type="evidence" value="ECO:0007669"/>
    <property type="project" value="UniProtKB-KW"/>
</dbReference>
<name>A0ABT2EEX9_9GAMM</name>
<evidence type="ECO:0000313" key="3">
    <source>
        <dbReference type="EMBL" id="MCS2610139.1"/>
    </source>
</evidence>
<evidence type="ECO:0000259" key="2">
    <source>
        <dbReference type="Pfam" id="PF07859"/>
    </source>
</evidence>
<keyword evidence="4" id="KW-1185">Reference proteome</keyword>
<dbReference type="PANTHER" id="PTHR48081">
    <property type="entry name" value="AB HYDROLASE SUPERFAMILY PROTEIN C4A8.06C"/>
    <property type="match status" value="1"/>
</dbReference>
<evidence type="ECO:0000256" key="1">
    <source>
        <dbReference type="ARBA" id="ARBA00022801"/>
    </source>
</evidence>
<keyword evidence="1 3" id="KW-0378">Hydrolase</keyword>
<dbReference type="EMBL" id="JAJISC010000005">
    <property type="protein sequence ID" value="MCS2610139.1"/>
    <property type="molecule type" value="Genomic_DNA"/>
</dbReference>
<dbReference type="Proteomes" id="UP001165542">
    <property type="component" value="Unassembled WGS sequence"/>
</dbReference>
<dbReference type="Gene3D" id="3.40.50.1820">
    <property type="entry name" value="alpha/beta hydrolase"/>
    <property type="match status" value="1"/>
</dbReference>
<sequence length="256" mass="27597">MPSEKDLAYSPSHFAHAFEATLDRQASAGQALVRQCQPAFHQAGSDPATGFHLFVPEGAGPWPLMVFIHGGYWQQLDHTATDFLAQRYLAKGMAFASLGYGLAPNTSIKTMVAQCVAGLSAATEALDARGGAERILLGGHSAGAQLAFWTAIESAPRIRAKLHELLLVSGVYDLTPLVDTYVNDALGLSLAQARELSPLYGPLAAVPPSRVVIAENDPPTFHQQADHLVKALAQAYVPVERLFIPERDHFDVLEYL</sequence>
<dbReference type="SUPFAM" id="SSF53474">
    <property type="entry name" value="alpha/beta-Hydrolases"/>
    <property type="match status" value="1"/>
</dbReference>
<dbReference type="PANTHER" id="PTHR48081:SF33">
    <property type="entry name" value="KYNURENINE FORMAMIDASE"/>
    <property type="match status" value="1"/>
</dbReference>
<organism evidence="3 4">
    <name type="scientific">Halomonas dongshanensis</name>
    <dbReference type="NCBI Taxonomy" id="2890835"/>
    <lineage>
        <taxon>Bacteria</taxon>
        <taxon>Pseudomonadati</taxon>
        <taxon>Pseudomonadota</taxon>
        <taxon>Gammaproteobacteria</taxon>
        <taxon>Oceanospirillales</taxon>
        <taxon>Halomonadaceae</taxon>
        <taxon>Halomonas</taxon>
    </lineage>
</organism>
<gene>
    <name evidence="3" type="ORF">LLY24_12515</name>
</gene>
<proteinExistence type="predicted"/>
<accession>A0ABT2EEX9</accession>
<reference evidence="3" key="1">
    <citation type="submission" date="2021-11" db="EMBL/GenBank/DDBJ databases">
        <title>Halomonas sp., isolated from a coastal aquaculture zone in Dongshan Bay.</title>
        <authorList>
            <person name="Lin W."/>
        </authorList>
    </citation>
    <scope>NUCLEOTIDE SEQUENCE</scope>
    <source>
        <strain evidence="3">Yzlin-01</strain>
    </source>
</reference>
<feature type="domain" description="Alpha/beta hydrolase fold-3" evidence="2">
    <location>
        <begin position="65"/>
        <end position="249"/>
    </location>
</feature>
<dbReference type="Pfam" id="PF07859">
    <property type="entry name" value="Abhydrolase_3"/>
    <property type="match status" value="1"/>
</dbReference>
<protein>
    <submittedName>
        <fullName evidence="3">Alpha/beta hydrolase</fullName>
    </submittedName>
</protein>